<name>M0MSU5_9EURY</name>
<keyword evidence="2" id="KW-1185">Reference proteome</keyword>
<sequence>MPFTQLRAVFASGDEEEPPAYECLSCGACFRVQRQVCPECGGYSIERTDWDR</sequence>
<reference evidence="1 2" key="1">
    <citation type="journal article" date="2014" name="PLoS Genet.">
        <title>Phylogenetically driven sequencing of extremely halophilic archaea reveals strategies for static and dynamic osmo-response.</title>
        <authorList>
            <person name="Becker E.A."/>
            <person name="Seitzer P.M."/>
            <person name="Tritt A."/>
            <person name="Larsen D."/>
            <person name="Krusor M."/>
            <person name="Yao A.I."/>
            <person name="Wu D."/>
            <person name="Madern D."/>
            <person name="Eisen J.A."/>
            <person name="Darling A.E."/>
            <person name="Facciotti M.T."/>
        </authorList>
    </citation>
    <scope>NUCLEOTIDE SEQUENCE [LARGE SCALE GENOMIC DNA]</scope>
    <source>
        <strain evidence="1 2">DSM 8989</strain>
    </source>
</reference>
<organism evidence="1 2">
    <name type="scientific">Halococcus salifodinae DSM 8989</name>
    <dbReference type="NCBI Taxonomy" id="1227456"/>
    <lineage>
        <taxon>Archaea</taxon>
        <taxon>Methanobacteriati</taxon>
        <taxon>Methanobacteriota</taxon>
        <taxon>Stenosarchaea group</taxon>
        <taxon>Halobacteria</taxon>
        <taxon>Halobacteriales</taxon>
        <taxon>Halococcaceae</taxon>
        <taxon>Halococcus</taxon>
    </lineage>
</organism>
<dbReference type="InterPro" id="IPR036283">
    <property type="entry name" value="NOB1_Zf-like_sf"/>
</dbReference>
<dbReference type="OrthoDB" id="295069at2157"/>
<dbReference type="AlphaFoldDB" id="M0MSU5"/>
<accession>M0MSU5</accession>
<protein>
    <recommendedName>
        <fullName evidence="3">DUF35 domain-containing protein</fullName>
    </recommendedName>
</protein>
<dbReference type="SUPFAM" id="SSF144206">
    <property type="entry name" value="NOB1 zinc finger-like"/>
    <property type="match status" value="1"/>
</dbReference>
<proteinExistence type="predicted"/>
<dbReference type="RefSeq" id="WP_005047144.1">
    <property type="nucleotide sequence ID" value="NZ_AOME01000108.1"/>
</dbReference>
<gene>
    <name evidence="1" type="ORF">C450_20936</name>
</gene>
<comment type="caution">
    <text evidence="1">The sequence shown here is derived from an EMBL/GenBank/DDBJ whole genome shotgun (WGS) entry which is preliminary data.</text>
</comment>
<evidence type="ECO:0000313" key="2">
    <source>
        <dbReference type="Proteomes" id="UP000011625"/>
    </source>
</evidence>
<evidence type="ECO:0008006" key="3">
    <source>
        <dbReference type="Google" id="ProtNLM"/>
    </source>
</evidence>
<dbReference type="Proteomes" id="UP000011625">
    <property type="component" value="Unassembled WGS sequence"/>
</dbReference>
<dbReference type="EMBL" id="AOME01000108">
    <property type="protein sequence ID" value="EMA47824.1"/>
    <property type="molecule type" value="Genomic_DNA"/>
</dbReference>
<evidence type="ECO:0000313" key="1">
    <source>
        <dbReference type="EMBL" id="EMA47824.1"/>
    </source>
</evidence>
<dbReference type="STRING" id="1227456.C450_20936"/>
<dbReference type="PATRIC" id="fig|1227456.3.peg.4223"/>